<feature type="chain" id="PRO_5047008827" evidence="1">
    <location>
        <begin position="23"/>
        <end position="276"/>
    </location>
</feature>
<accession>A0ABQ7CBT0</accession>
<dbReference type="EMBL" id="QGKV02000832">
    <property type="protein sequence ID" value="KAF3549233.1"/>
    <property type="molecule type" value="Genomic_DNA"/>
</dbReference>
<gene>
    <name evidence="2" type="ORF">DY000_02002410</name>
</gene>
<organism evidence="2 3">
    <name type="scientific">Brassica cretica</name>
    <name type="common">Mustard</name>
    <dbReference type="NCBI Taxonomy" id="69181"/>
    <lineage>
        <taxon>Eukaryota</taxon>
        <taxon>Viridiplantae</taxon>
        <taxon>Streptophyta</taxon>
        <taxon>Embryophyta</taxon>
        <taxon>Tracheophyta</taxon>
        <taxon>Spermatophyta</taxon>
        <taxon>Magnoliopsida</taxon>
        <taxon>eudicotyledons</taxon>
        <taxon>Gunneridae</taxon>
        <taxon>Pentapetalae</taxon>
        <taxon>rosids</taxon>
        <taxon>malvids</taxon>
        <taxon>Brassicales</taxon>
        <taxon>Brassicaceae</taxon>
        <taxon>Brassiceae</taxon>
        <taxon>Brassica</taxon>
    </lineage>
</organism>
<reference evidence="2 3" key="1">
    <citation type="journal article" date="2020" name="BMC Genomics">
        <title>Intraspecific diversification of the crop wild relative Brassica cretica Lam. using demographic model selection.</title>
        <authorList>
            <person name="Kioukis A."/>
            <person name="Michalopoulou V.A."/>
            <person name="Briers L."/>
            <person name="Pirintsos S."/>
            <person name="Studholme D.J."/>
            <person name="Pavlidis P."/>
            <person name="Sarris P.F."/>
        </authorList>
    </citation>
    <scope>NUCLEOTIDE SEQUENCE [LARGE SCALE GENOMIC DNA]</scope>
    <source>
        <strain evidence="3">cv. PFS-1207/04</strain>
    </source>
</reference>
<keyword evidence="3" id="KW-1185">Reference proteome</keyword>
<sequence length="276" mass="31647">MGFQRLWHVGLWYVFLFGLDRWDSPSNPNSARLKNRKSSLLFLRWRRVMSMLPFSIGKGPSCDFVINPINSIAHYEVFNVSFISSRQCVICINILLHRNPKRTPSLDPQVASVFYVDDNGEDGGDVEAIGDLLGRVCVRPDVILAEGEEDSDDEDDDTVLLQWDKSEEDVVADVQSRGIVAEKELQLLNKPNHVLTPEEDENQCRKAGYGQETERLAEYYDPKPVADMLGTMMMNEKVPLYYKEFDYLLCDLNYDAEEFLVHGKMGIVRDDDEYGF</sequence>
<dbReference type="Proteomes" id="UP000266723">
    <property type="component" value="Unassembled WGS sequence"/>
</dbReference>
<proteinExistence type="predicted"/>
<evidence type="ECO:0000313" key="3">
    <source>
        <dbReference type="Proteomes" id="UP000266723"/>
    </source>
</evidence>
<keyword evidence="1" id="KW-0732">Signal</keyword>
<evidence type="ECO:0000313" key="2">
    <source>
        <dbReference type="EMBL" id="KAF3549233.1"/>
    </source>
</evidence>
<name>A0ABQ7CBT0_BRACR</name>
<protein>
    <submittedName>
        <fullName evidence="2">Uncharacterized protein</fullName>
    </submittedName>
</protein>
<feature type="signal peptide" evidence="1">
    <location>
        <begin position="1"/>
        <end position="22"/>
    </location>
</feature>
<evidence type="ECO:0000256" key="1">
    <source>
        <dbReference type="SAM" id="SignalP"/>
    </source>
</evidence>
<comment type="caution">
    <text evidence="2">The sequence shown here is derived from an EMBL/GenBank/DDBJ whole genome shotgun (WGS) entry which is preliminary data.</text>
</comment>